<organism evidence="1 2">
    <name type="scientific">Pyropia yezoensis</name>
    <name type="common">Susabi-nori</name>
    <name type="synonym">Porphyra yezoensis</name>
    <dbReference type="NCBI Taxonomy" id="2788"/>
    <lineage>
        <taxon>Eukaryota</taxon>
        <taxon>Rhodophyta</taxon>
        <taxon>Bangiophyceae</taxon>
        <taxon>Bangiales</taxon>
        <taxon>Bangiaceae</taxon>
        <taxon>Pyropia</taxon>
    </lineage>
</organism>
<reference evidence="1" key="1">
    <citation type="submission" date="2019-11" db="EMBL/GenBank/DDBJ databases">
        <title>Nori genome reveals adaptations in red seaweeds to the harsh intertidal environment.</title>
        <authorList>
            <person name="Wang D."/>
            <person name="Mao Y."/>
        </authorList>
    </citation>
    <scope>NUCLEOTIDE SEQUENCE</scope>
    <source>
        <tissue evidence="1">Gametophyte</tissue>
    </source>
</reference>
<proteinExistence type="predicted"/>
<name>A0ACC3BSJ9_PYRYE</name>
<evidence type="ECO:0000313" key="1">
    <source>
        <dbReference type="EMBL" id="KAK1861001.1"/>
    </source>
</evidence>
<accession>A0ACC3BSJ9</accession>
<keyword evidence="2" id="KW-1185">Reference proteome</keyword>
<dbReference type="Proteomes" id="UP000798662">
    <property type="component" value="Chromosome 1"/>
</dbReference>
<comment type="caution">
    <text evidence="1">The sequence shown here is derived from an EMBL/GenBank/DDBJ whole genome shotgun (WGS) entry which is preliminary data.</text>
</comment>
<sequence>MASPCSSAFVHAVAGIPTARSSGAARCGARPAPAGRVAAAAAHVGAAAAVSSTAAVGAAASAFAGGSSAVAAAGSAARHEGPATVDAAVAAATVMMAIAPGSRVKVGVLGCTGSVGQRFLTLLEGHPWFDVVALGASPRSAGKPYAEAANWKQATPIPAAYAGLTVSECSPSAGAMADCAVIFSGLDASIAGEVEDAFAAAGAAVFSNAKNHRMDADVPILIPPVNADHVDILTAQRAGRGWSTGCIVTNANCSTTALTIALAPIQRAFGIKSLTVATMQAISGSGYPGLPSMDILDNVVPLIGGEEEKMEEEALKILGGLSEAKDAFAYADLTVSAMCNRVNVLDGHTEVVSLKLVKPATPAEVIAAIEAYPSVSKDLNLPSAPAKDVVYTAAADRPQPRLDRMLGAGFTVSVGRVRGCNIADIRLVCMGHNTIVGAAGGSVLNAELCIVKGLIG</sequence>
<protein>
    <submittedName>
        <fullName evidence="1">Uncharacterized protein</fullName>
    </submittedName>
</protein>
<dbReference type="EMBL" id="CM020618">
    <property type="protein sequence ID" value="KAK1861001.1"/>
    <property type="molecule type" value="Genomic_DNA"/>
</dbReference>
<evidence type="ECO:0000313" key="2">
    <source>
        <dbReference type="Proteomes" id="UP000798662"/>
    </source>
</evidence>
<gene>
    <name evidence="1" type="ORF">I4F81_003587</name>
</gene>